<reference evidence="1 2" key="1">
    <citation type="submission" date="2018-07" db="EMBL/GenBank/DDBJ databases">
        <title>Genomic Encyclopedia of Type Strains, Phase III (KMG-III): the genomes of soil and plant-associated and newly described type strains.</title>
        <authorList>
            <person name="Whitman W."/>
        </authorList>
    </citation>
    <scope>NUCLEOTIDE SEQUENCE [LARGE SCALE GENOMIC DNA]</scope>
    <source>
        <strain evidence="1 2">CECT 7946</strain>
    </source>
</reference>
<evidence type="ECO:0000313" key="1">
    <source>
        <dbReference type="EMBL" id="RED45498.1"/>
    </source>
</evidence>
<dbReference type="OrthoDB" id="1524444at2"/>
<gene>
    <name evidence="1" type="ORF">DFQ10_102371</name>
</gene>
<proteinExistence type="predicted"/>
<name>A0A3D9H7M8_9FLAO</name>
<dbReference type="AlphaFoldDB" id="A0A3D9H7M8"/>
<evidence type="ECO:0000313" key="2">
    <source>
        <dbReference type="Proteomes" id="UP000256980"/>
    </source>
</evidence>
<protein>
    <submittedName>
        <fullName evidence="1">Uncharacterized protein</fullName>
    </submittedName>
</protein>
<keyword evidence="2" id="KW-1185">Reference proteome</keyword>
<accession>A0A3D9H7M8</accession>
<sequence length="162" mass="18666">MKKITYFLFALTILLTACEGDQGPPGLNGFNGETAPAFEVTRSFNSPNYDANVAFGFDVYPDEVVLVYILWETLDDGTQVWRQMPQTVIFEDGNDLVYNFDFTQFDVQLFLDGSNLDILDSVWTQNQRFRIIVIPTTNYNRADYSDIETVMSMYGIEEFEQR</sequence>
<dbReference type="PROSITE" id="PS51257">
    <property type="entry name" value="PROKAR_LIPOPROTEIN"/>
    <property type="match status" value="1"/>
</dbReference>
<dbReference type="Proteomes" id="UP000256980">
    <property type="component" value="Unassembled WGS sequence"/>
</dbReference>
<dbReference type="RefSeq" id="WP_115816797.1">
    <property type="nucleotide sequence ID" value="NZ_QRDV01000002.1"/>
</dbReference>
<comment type="caution">
    <text evidence="1">The sequence shown here is derived from an EMBL/GenBank/DDBJ whole genome shotgun (WGS) entry which is preliminary data.</text>
</comment>
<dbReference type="EMBL" id="QRDV01000002">
    <property type="protein sequence ID" value="RED45498.1"/>
    <property type="molecule type" value="Genomic_DNA"/>
</dbReference>
<organism evidence="1 2">
    <name type="scientific">Winogradskyella eximia</name>
    <dbReference type="NCBI Taxonomy" id="262006"/>
    <lineage>
        <taxon>Bacteria</taxon>
        <taxon>Pseudomonadati</taxon>
        <taxon>Bacteroidota</taxon>
        <taxon>Flavobacteriia</taxon>
        <taxon>Flavobacteriales</taxon>
        <taxon>Flavobacteriaceae</taxon>
        <taxon>Winogradskyella</taxon>
    </lineage>
</organism>